<dbReference type="InterPro" id="IPR036866">
    <property type="entry name" value="RibonucZ/Hydroxyglut_hydro"/>
</dbReference>
<dbReference type="PANTHER" id="PTHR42951">
    <property type="entry name" value="METALLO-BETA-LACTAMASE DOMAIN-CONTAINING"/>
    <property type="match status" value="1"/>
</dbReference>
<keyword evidence="2" id="KW-0378">Hydrolase</keyword>
<dbReference type="CDD" id="cd07726">
    <property type="entry name" value="ST1585-like_MBL-fold"/>
    <property type="match status" value="1"/>
</dbReference>
<evidence type="ECO:0000313" key="3">
    <source>
        <dbReference type="Proteomes" id="UP000533476"/>
    </source>
</evidence>
<comment type="caution">
    <text evidence="2">The sequence shown here is derived from an EMBL/GenBank/DDBJ whole genome shotgun (WGS) entry which is preliminary data.</text>
</comment>
<organism evidence="2 3">
    <name type="scientific">Sulfobacillus harzensis</name>
    <dbReference type="NCBI Taxonomy" id="2729629"/>
    <lineage>
        <taxon>Bacteria</taxon>
        <taxon>Bacillati</taxon>
        <taxon>Bacillota</taxon>
        <taxon>Clostridia</taxon>
        <taxon>Eubacteriales</taxon>
        <taxon>Clostridiales Family XVII. Incertae Sedis</taxon>
        <taxon>Sulfobacillus</taxon>
    </lineage>
</organism>
<dbReference type="InterPro" id="IPR050855">
    <property type="entry name" value="NDM-1-like"/>
</dbReference>
<dbReference type="Pfam" id="PF00753">
    <property type="entry name" value="Lactamase_B"/>
    <property type="match status" value="1"/>
</dbReference>
<gene>
    <name evidence="2" type="ORF">HIJ39_03150</name>
</gene>
<evidence type="ECO:0000259" key="1">
    <source>
        <dbReference type="SMART" id="SM00849"/>
    </source>
</evidence>
<dbReference type="Proteomes" id="UP000533476">
    <property type="component" value="Unassembled WGS sequence"/>
</dbReference>
<protein>
    <submittedName>
        <fullName evidence="2">MBL fold metallo-hydrolase</fullName>
    </submittedName>
</protein>
<proteinExistence type="predicted"/>
<feature type="domain" description="Metallo-beta-lactamase" evidence="1">
    <location>
        <begin position="23"/>
        <end position="227"/>
    </location>
</feature>
<dbReference type="InterPro" id="IPR037482">
    <property type="entry name" value="ST1585_MBL-fold"/>
</dbReference>
<name>A0A7Y0L135_9FIRM</name>
<dbReference type="Gene3D" id="3.60.15.10">
    <property type="entry name" value="Ribonuclease Z/Hydroxyacylglutathione hydrolase-like"/>
    <property type="match status" value="1"/>
</dbReference>
<sequence>MAVFHVGDGIDGIDLFEEGRPERSSAYLIRSQEPILVETGSARSHHVLVDGLRELGVAPEDLRHIIVTHVHLDHAGGVGQMMQAAPKARLHCHPRAARHLVDPSRLEAGARAVYGEQMDEIFGPLMRVPEDRVVVHPDHSVLNTGDRELVFFDTPGHAKHHACVLDQKTMGLFSGDTVGIRYAPGYTAWDFVYGFPTTTPSDFDPDVMLETLDRLQALNLSRIYHTHFGVTEPAEEAFSFSRRGIHAIQRILPELGPDSSLGAVQDALRQAVAEDLAEQGHPGADVSALNLDIMLNSQGILVYLQKKAAGKL</sequence>
<dbReference type="EMBL" id="JABBVZ010000006">
    <property type="protein sequence ID" value="NMP21353.1"/>
    <property type="molecule type" value="Genomic_DNA"/>
</dbReference>
<reference evidence="2 3" key="1">
    <citation type="submission" date="2020-04" db="EMBL/GenBank/DDBJ databases">
        <authorList>
            <person name="Zhang R."/>
            <person name="Schippers A."/>
        </authorList>
    </citation>
    <scope>NUCLEOTIDE SEQUENCE [LARGE SCALE GENOMIC DNA]</scope>
    <source>
        <strain evidence="2 3">DSM 109850</strain>
    </source>
</reference>
<keyword evidence="3" id="KW-1185">Reference proteome</keyword>
<dbReference type="PANTHER" id="PTHR42951:SF22">
    <property type="entry name" value="METALLO BETA-LACTAMASE SUPERFAMILY LIPOPROTEIN"/>
    <property type="match status" value="1"/>
</dbReference>
<dbReference type="SMART" id="SM00849">
    <property type="entry name" value="Lactamase_B"/>
    <property type="match status" value="1"/>
</dbReference>
<dbReference type="AlphaFoldDB" id="A0A7Y0L135"/>
<dbReference type="InterPro" id="IPR001279">
    <property type="entry name" value="Metallo-B-lactamas"/>
</dbReference>
<dbReference type="SUPFAM" id="SSF56281">
    <property type="entry name" value="Metallo-hydrolase/oxidoreductase"/>
    <property type="match status" value="1"/>
</dbReference>
<accession>A0A7Y0L135</accession>
<dbReference type="GO" id="GO:0016787">
    <property type="term" value="F:hydrolase activity"/>
    <property type="evidence" value="ECO:0007669"/>
    <property type="project" value="UniProtKB-KW"/>
</dbReference>
<evidence type="ECO:0000313" key="2">
    <source>
        <dbReference type="EMBL" id="NMP21353.1"/>
    </source>
</evidence>
<dbReference type="RefSeq" id="WP_169096606.1">
    <property type="nucleotide sequence ID" value="NZ_JABBVZ010000006.1"/>
</dbReference>